<reference evidence="2" key="1">
    <citation type="submission" date="2022-04" db="EMBL/GenBank/DDBJ databases">
        <title>Carnegiea gigantea Genome sequencing and assembly v2.</title>
        <authorList>
            <person name="Copetti D."/>
            <person name="Sanderson M.J."/>
            <person name="Burquez A."/>
            <person name="Wojciechowski M.F."/>
        </authorList>
    </citation>
    <scope>NUCLEOTIDE SEQUENCE</scope>
    <source>
        <strain evidence="2">SGP5-SGP5p</strain>
        <tissue evidence="2">Aerial part</tissue>
    </source>
</reference>
<sequence length="331" mass="37759">MLCNSGSSQSSEPLSKKVTTKGNGAIKEGIVQATLDKSEKEIATFGHQMSISGISYLIERLSYKQYLAVNKIGFSGFWAIRTNVISKSLGMWLLENYDRCGSFLNLLNRRILEFTKKDVHSTLRLPRGPKKRRRWGISSGAPKIGKMHGGILDRGDHGDEFKRDFVVYVVSTCIKGNQNGDAYFKILKSLGNEHANWVIHKHGQLHHTKGINKLITILVEGSSVSIPGMWLHTIMNLKVAVEFKLIILYVQKGRLLYMCKTLHLRSPKIKEFDIEYLELSWQDEVNVHDCGIFVMCHMESYQGQRSSYWDAGFGKKNKEQYLGMLRPMYYT</sequence>
<gene>
    <name evidence="2" type="ORF">Cgig2_027995</name>
</gene>
<dbReference type="EMBL" id="JAKOGI010001564">
    <property type="protein sequence ID" value="KAJ8424986.1"/>
    <property type="molecule type" value="Genomic_DNA"/>
</dbReference>
<comment type="caution">
    <text evidence="2">The sequence shown here is derived from an EMBL/GenBank/DDBJ whole genome shotgun (WGS) entry which is preliminary data.</text>
</comment>
<feature type="region of interest" description="Disordered" evidence="1">
    <location>
        <begin position="1"/>
        <end position="20"/>
    </location>
</feature>
<evidence type="ECO:0000313" key="3">
    <source>
        <dbReference type="Proteomes" id="UP001153076"/>
    </source>
</evidence>
<name>A0A9Q1JLL9_9CARY</name>
<evidence type="ECO:0000313" key="2">
    <source>
        <dbReference type="EMBL" id="KAJ8424986.1"/>
    </source>
</evidence>
<keyword evidence="3" id="KW-1185">Reference proteome</keyword>
<evidence type="ECO:0000256" key="1">
    <source>
        <dbReference type="SAM" id="MobiDB-lite"/>
    </source>
</evidence>
<feature type="compositionally biased region" description="Polar residues" evidence="1">
    <location>
        <begin position="1"/>
        <end position="13"/>
    </location>
</feature>
<dbReference type="OrthoDB" id="1723719at2759"/>
<organism evidence="2 3">
    <name type="scientific">Carnegiea gigantea</name>
    <dbReference type="NCBI Taxonomy" id="171969"/>
    <lineage>
        <taxon>Eukaryota</taxon>
        <taxon>Viridiplantae</taxon>
        <taxon>Streptophyta</taxon>
        <taxon>Embryophyta</taxon>
        <taxon>Tracheophyta</taxon>
        <taxon>Spermatophyta</taxon>
        <taxon>Magnoliopsida</taxon>
        <taxon>eudicotyledons</taxon>
        <taxon>Gunneridae</taxon>
        <taxon>Pentapetalae</taxon>
        <taxon>Caryophyllales</taxon>
        <taxon>Cactineae</taxon>
        <taxon>Cactaceae</taxon>
        <taxon>Cactoideae</taxon>
        <taxon>Echinocereeae</taxon>
        <taxon>Carnegiea</taxon>
    </lineage>
</organism>
<proteinExistence type="predicted"/>
<evidence type="ECO:0008006" key="4">
    <source>
        <dbReference type="Google" id="ProtNLM"/>
    </source>
</evidence>
<dbReference type="AlphaFoldDB" id="A0A9Q1JLL9"/>
<accession>A0A9Q1JLL9</accession>
<dbReference type="Proteomes" id="UP001153076">
    <property type="component" value="Unassembled WGS sequence"/>
</dbReference>
<protein>
    <recommendedName>
        <fullName evidence="4">Ubiquitin-like protease family profile domain-containing protein</fullName>
    </recommendedName>
</protein>